<name>A0A4P6JT16_KTERU</name>
<dbReference type="AlphaFoldDB" id="A0A4P6JT16"/>
<evidence type="ECO:0000313" key="2">
    <source>
        <dbReference type="Proteomes" id="UP000290365"/>
    </source>
</evidence>
<protein>
    <submittedName>
        <fullName evidence="1">Uncharacterized protein</fullName>
    </submittedName>
</protein>
<proteinExistence type="predicted"/>
<accession>A0A4P6JT16</accession>
<dbReference type="Proteomes" id="UP000290365">
    <property type="component" value="Chromosome"/>
</dbReference>
<sequence>MVTDKAGNIRYQNSDVQIEERIISWRAHSIQAGLIQVTIASSCADSLYAALASPPYLSPLFRAGQYYL</sequence>
<evidence type="ECO:0000313" key="1">
    <source>
        <dbReference type="EMBL" id="QBD78709.1"/>
    </source>
</evidence>
<dbReference type="KEGG" id="kbs:EPA93_23085"/>
<gene>
    <name evidence="1" type="ORF">EPA93_23085</name>
</gene>
<reference evidence="1 2" key="1">
    <citation type="submission" date="2019-01" db="EMBL/GenBank/DDBJ databases">
        <title>Ktedonosporobacter rubrisoli SCAWS-G2.</title>
        <authorList>
            <person name="Huang Y."/>
            <person name="Yan B."/>
        </authorList>
    </citation>
    <scope>NUCLEOTIDE SEQUENCE [LARGE SCALE GENOMIC DNA]</scope>
    <source>
        <strain evidence="1 2">SCAWS-G2</strain>
    </source>
</reference>
<dbReference type="RefSeq" id="WP_129889762.1">
    <property type="nucleotide sequence ID" value="NZ_CP035758.1"/>
</dbReference>
<organism evidence="1 2">
    <name type="scientific">Ktedonosporobacter rubrisoli</name>
    <dbReference type="NCBI Taxonomy" id="2509675"/>
    <lineage>
        <taxon>Bacteria</taxon>
        <taxon>Bacillati</taxon>
        <taxon>Chloroflexota</taxon>
        <taxon>Ktedonobacteria</taxon>
        <taxon>Ktedonobacterales</taxon>
        <taxon>Ktedonosporobacteraceae</taxon>
        <taxon>Ktedonosporobacter</taxon>
    </lineage>
</organism>
<keyword evidence="2" id="KW-1185">Reference proteome</keyword>
<dbReference type="EMBL" id="CP035758">
    <property type="protein sequence ID" value="QBD78709.1"/>
    <property type="molecule type" value="Genomic_DNA"/>
</dbReference>